<dbReference type="PANTHER" id="PTHR43065">
    <property type="entry name" value="SENSOR HISTIDINE KINASE"/>
    <property type="match status" value="1"/>
</dbReference>
<dbReference type="EMBL" id="JAXOFX010000015">
    <property type="protein sequence ID" value="MDZ5473653.1"/>
    <property type="molecule type" value="Genomic_DNA"/>
</dbReference>
<evidence type="ECO:0000259" key="10">
    <source>
        <dbReference type="PROSITE" id="PS50109"/>
    </source>
</evidence>
<evidence type="ECO:0000313" key="11">
    <source>
        <dbReference type="EMBL" id="MDZ5473653.1"/>
    </source>
</evidence>
<dbReference type="Gene3D" id="1.10.287.130">
    <property type="match status" value="1"/>
</dbReference>
<keyword evidence="5" id="KW-0547">Nucleotide-binding</keyword>
<dbReference type="InterPro" id="IPR004358">
    <property type="entry name" value="Sig_transdc_His_kin-like_C"/>
</dbReference>
<evidence type="ECO:0000256" key="7">
    <source>
        <dbReference type="ARBA" id="ARBA00022840"/>
    </source>
</evidence>
<keyword evidence="7 11" id="KW-0067">ATP-binding</keyword>
<dbReference type="Gene3D" id="3.30.565.10">
    <property type="entry name" value="Histidine kinase-like ATPase, C-terminal domain"/>
    <property type="match status" value="1"/>
</dbReference>
<dbReference type="InterPro" id="IPR003661">
    <property type="entry name" value="HisK_dim/P_dom"/>
</dbReference>
<evidence type="ECO:0000256" key="9">
    <source>
        <dbReference type="SAM" id="Phobius"/>
    </source>
</evidence>
<dbReference type="PROSITE" id="PS50109">
    <property type="entry name" value="HIS_KIN"/>
    <property type="match status" value="1"/>
</dbReference>
<evidence type="ECO:0000256" key="1">
    <source>
        <dbReference type="ARBA" id="ARBA00000085"/>
    </source>
</evidence>
<protein>
    <recommendedName>
        <fullName evidence="2">histidine kinase</fullName>
        <ecNumber evidence="2">2.7.13.3</ecNumber>
    </recommendedName>
</protein>
<sequence>MIWTTIIYMINWTEIGIKGISIKYIDWAETSYYFPVYGPFNLIYTLHIASLLFCLIVIFLLSKTTQNKYTKDFFRNFALYSILFLISGFINFFPGTGAILSSLAVVLFSVMITTSFLKMNLHITLKYKELSERQKKLDFTGNLVGSLVHEVHNNTQVIKGFNQLLNSSTTMNQSDREKVEYIHKAVNQMEELTNNYKEYIKSSSIGFKKENLNQIIQDSIDFSKTLVNQDNLNIVFSTKYPILLAYVNRSYIQQVFINLIKNSAEAQSREISIETDIEKESLFVHIKDTGHGIPVSDWQNIFDPFVSTKGSGMGMGLPFVKKILFEHRGDIKIMNSSINGTHFRIELPQNDLIDL</sequence>
<evidence type="ECO:0000256" key="2">
    <source>
        <dbReference type="ARBA" id="ARBA00012438"/>
    </source>
</evidence>
<comment type="caution">
    <text evidence="11">The sequence shown here is derived from an EMBL/GenBank/DDBJ whole genome shotgun (WGS) entry which is preliminary data.</text>
</comment>
<dbReference type="InterPro" id="IPR036890">
    <property type="entry name" value="HATPase_C_sf"/>
</dbReference>
<evidence type="ECO:0000256" key="8">
    <source>
        <dbReference type="ARBA" id="ARBA00023012"/>
    </source>
</evidence>
<keyword evidence="9" id="KW-0812">Transmembrane</keyword>
<comment type="catalytic activity">
    <reaction evidence="1">
        <text>ATP + protein L-histidine = ADP + protein N-phospho-L-histidine.</text>
        <dbReference type="EC" id="2.7.13.3"/>
    </reaction>
</comment>
<keyword evidence="3" id="KW-0597">Phosphoprotein</keyword>
<keyword evidence="12" id="KW-1185">Reference proteome</keyword>
<keyword evidence="9" id="KW-1133">Transmembrane helix</keyword>
<dbReference type="GO" id="GO:0005524">
    <property type="term" value="F:ATP binding"/>
    <property type="evidence" value="ECO:0007669"/>
    <property type="project" value="UniProtKB-KW"/>
</dbReference>
<dbReference type="PRINTS" id="PR00344">
    <property type="entry name" value="BCTRLSENSOR"/>
</dbReference>
<keyword evidence="8" id="KW-0902">Two-component regulatory system</keyword>
<dbReference type="InterPro" id="IPR003594">
    <property type="entry name" value="HATPase_dom"/>
</dbReference>
<dbReference type="Proteomes" id="UP001290455">
    <property type="component" value="Unassembled WGS sequence"/>
</dbReference>
<keyword evidence="4" id="KW-0808">Transferase</keyword>
<evidence type="ECO:0000256" key="3">
    <source>
        <dbReference type="ARBA" id="ARBA00022553"/>
    </source>
</evidence>
<dbReference type="CDD" id="cd00082">
    <property type="entry name" value="HisKA"/>
    <property type="match status" value="1"/>
</dbReference>
<keyword evidence="9" id="KW-0472">Membrane</keyword>
<dbReference type="Pfam" id="PF02518">
    <property type="entry name" value="HATPase_c"/>
    <property type="match status" value="1"/>
</dbReference>
<dbReference type="EC" id="2.7.13.3" evidence="2"/>
<feature type="transmembrane region" description="Helical" evidence="9">
    <location>
        <begin position="42"/>
        <end position="61"/>
    </location>
</feature>
<proteinExistence type="predicted"/>
<dbReference type="InterPro" id="IPR036097">
    <property type="entry name" value="HisK_dim/P_sf"/>
</dbReference>
<dbReference type="SUPFAM" id="SSF55874">
    <property type="entry name" value="ATPase domain of HSP90 chaperone/DNA topoisomerase II/histidine kinase"/>
    <property type="match status" value="1"/>
</dbReference>
<keyword evidence="6" id="KW-0418">Kinase</keyword>
<evidence type="ECO:0000313" key="12">
    <source>
        <dbReference type="Proteomes" id="UP001290455"/>
    </source>
</evidence>
<evidence type="ECO:0000256" key="5">
    <source>
        <dbReference type="ARBA" id="ARBA00022741"/>
    </source>
</evidence>
<dbReference type="PANTHER" id="PTHR43065:SF10">
    <property type="entry name" value="PEROXIDE STRESS-ACTIVATED HISTIDINE KINASE MAK3"/>
    <property type="match status" value="1"/>
</dbReference>
<name>A0ABU5J2K6_9BACI</name>
<reference evidence="11 12" key="1">
    <citation type="submission" date="2023-11" db="EMBL/GenBank/DDBJ databases">
        <title>Bacillus jintuensis, isolated from a mudflat on the Beibu Gulf coast.</title>
        <authorList>
            <person name="Li M."/>
        </authorList>
    </citation>
    <scope>NUCLEOTIDE SEQUENCE [LARGE SCALE GENOMIC DNA]</scope>
    <source>
        <strain evidence="11 12">31A1R</strain>
    </source>
</reference>
<evidence type="ECO:0000256" key="6">
    <source>
        <dbReference type="ARBA" id="ARBA00022777"/>
    </source>
</evidence>
<evidence type="ECO:0000256" key="4">
    <source>
        <dbReference type="ARBA" id="ARBA00022679"/>
    </source>
</evidence>
<gene>
    <name evidence="11" type="ORF">SM124_18205</name>
</gene>
<feature type="domain" description="Histidine kinase" evidence="10">
    <location>
        <begin position="146"/>
        <end position="351"/>
    </location>
</feature>
<feature type="transmembrane region" description="Helical" evidence="9">
    <location>
        <begin position="73"/>
        <end position="93"/>
    </location>
</feature>
<feature type="transmembrane region" description="Helical" evidence="9">
    <location>
        <begin position="99"/>
        <end position="117"/>
    </location>
</feature>
<dbReference type="SMART" id="SM00387">
    <property type="entry name" value="HATPase_c"/>
    <property type="match status" value="1"/>
</dbReference>
<accession>A0ABU5J2K6</accession>
<organism evidence="11 12">
    <name type="scientific">Robertmurraya mangrovi</name>
    <dbReference type="NCBI Taxonomy" id="3098077"/>
    <lineage>
        <taxon>Bacteria</taxon>
        <taxon>Bacillati</taxon>
        <taxon>Bacillota</taxon>
        <taxon>Bacilli</taxon>
        <taxon>Bacillales</taxon>
        <taxon>Bacillaceae</taxon>
        <taxon>Robertmurraya</taxon>
    </lineage>
</organism>
<dbReference type="InterPro" id="IPR005467">
    <property type="entry name" value="His_kinase_dom"/>
</dbReference>
<dbReference type="SUPFAM" id="SSF47384">
    <property type="entry name" value="Homodimeric domain of signal transducing histidine kinase"/>
    <property type="match status" value="1"/>
</dbReference>